<keyword evidence="4" id="KW-0328">Glycosyltransferase</keyword>
<sequence length="398" mass="43367">MNSVTEKAPVRALLIDPSLFTPAYDAGLTRGLRAVGIAPYWAARPLRKGEHSEITVADIGITFYRGVEAIPAKWNKLRGLAKGLSHIVDLVRLVAHVHRRRPAVMHVQWAVLPLFDALAMRLVRRVCPVIMTVHDTVPFNGEKISFLQNSGFDMPIAAADHVIVHTRGARQNLIARGIAEGKISIVPHGPLTLNVEPAPLAPGAIRDPRWTFVMFGQIKPYKGLDVLIEALGQLPPTLRQRARVVIAGAAHMDMAPISQRIAALGLEDVVELRLGRLDETQMASLFEEADSFLFPYRQIDASGVYFLLKPTGKWMIASDVGIFAEDMQEANGALVPPADANALAAALADAIERRPEITITAGGDWTSIGERTLEIYHEAMRQRGAVVAGQPSPARSSL</sequence>
<dbReference type="AlphaFoldDB" id="A0AAF1K9K8"/>
<evidence type="ECO:0000313" key="4">
    <source>
        <dbReference type="EMBL" id="WFR95511.1"/>
    </source>
</evidence>
<keyword evidence="1 4" id="KW-0808">Transferase</keyword>
<dbReference type="SUPFAM" id="SSF53756">
    <property type="entry name" value="UDP-Glycosyltransferase/glycogen phosphorylase"/>
    <property type="match status" value="1"/>
</dbReference>
<dbReference type="Pfam" id="PF13439">
    <property type="entry name" value="Glyco_transf_4"/>
    <property type="match status" value="1"/>
</dbReference>
<dbReference type="GO" id="GO:0009103">
    <property type="term" value="P:lipopolysaccharide biosynthetic process"/>
    <property type="evidence" value="ECO:0007669"/>
    <property type="project" value="TreeGrafter"/>
</dbReference>
<reference evidence="4 5" key="1">
    <citation type="journal article" date="2018" name="Sci. Rep.">
        <title>Rhizobium tumorigenes sp. nov., a novel plant tumorigenic bacterium isolated from cane gall tumors on thornless blackberry.</title>
        <authorList>
            <person name="Kuzmanovi N."/>
            <person name="Smalla K."/>
            <person name="Gronow S."/>
            <person name="PuBawska J."/>
        </authorList>
    </citation>
    <scope>NUCLEOTIDE SEQUENCE [LARGE SCALE GENOMIC DNA]</scope>
    <source>
        <strain evidence="4 5">1078</strain>
    </source>
</reference>
<evidence type="ECO:0000313" key="5">
    <source>
        <dbReference type="Proteomes" id="UP000249499"/>
    </source>
</evidence>
<dbReference type="Proteomes" id="UP000249499">
    <property type="component" value="Chromosome"/>
</dbReference>
<evidence type="ECO:0000256" key="1">
    <source>
        <dbReference type="ARBA" id="ARBA00022679"/>
    </source>
</evidence>
<reference evidence="5" key="2">
    <citation type="journal article" date="2023" name="MicrobiologyOpen">
        <title>Genomics of the tumorigenes clade of the family Rhizobiaceae and description of Rhizobium rhododendri sp. nov.</title>
        <authorList>
            <person name="Kuzmanovic N."/>
            <person name="diCenzo G.C."/>
            <person name="Bunk B."/>
            <person name="Sproeer C."/>
            <person name="Fruehling A."/>
            <person name="Neumann-Schaal M."/>
            <person name="Overmann J."/>
            <person name="Smalla K."/>
        </authorList>
    </citation>
    <scope>NUCLEOTIDE SEQUENCE [LARGE SCALE GENOMIC DNA]</scope>
    <source>
        <strain evidence="5">1078</strain>
    </source>
</reference>
<dbReference type="GO" id="GO:0016757">
    <property type="term" value="F:glycosyltransferase activity"/>
    <property type="evidence" value="ECO:0007669"/>
    <property type="project" value="UniProtKB-KW"/>
</dbReference>
<dbReference type="PANTHER" id="PTHR46401">
    <property type="entry name" value="GLYCOSYLTRANSFERASE WBBK-RELATED"/>
    <property type="match status" value="1"/>
</dbReference>
<dbReference type="EMBL" id="CP117255">
    <property type="protein sequence ID" value="WFR95511.1"/>
    <property type="molecule type" value="Genomic_DNA"/>
</dbReference>
<dbReference type="InterPro" id="IPR028098">
    <property type="entry name" value="Glyco_trans_4-like_N"/>
</dbReference>
<accession>A0AAF1K9K8</accession>
<dbReference type="Pfam" id="PF00534">
    <property type="entry name" value="Glycos_transf_1"/>
    <property type="match status" value="1"/>
</dbReference>
<dbReference type="Gene3D" id="3.40.50.2000">
    <property type="entry name" value="Glycogen Phosphorylase B"/>
    <property type="match status" value="2"/>
</dbReference>
<dbReference type="KEGG" id="rtu:PR017_17400"/>
<dbReference type="InterPro" id="IPR001296">
    <property type="entry name" value="Glyco_trans_1"/>
</dbReference>
<organism evidence="4 5">
    <name type="scientific">Rhizobium tumorigenes</name>
    <dbReference type="NCBI Taxonomy" id="2041385"/>
    <lineage>
        <taxon>Bacteria</taxon>
        <taxon>Pseudomonadati</taxon>
        <taxon>Pseudomonadota</taxon>
        <taxon>Alphaproteobacteria</taxon>
        <taxon>Hyphomicrobiales</taxon>
        <taxon>Rhizobiaceae</taxon>
        <taxon>Rhizobium/Agrobacterium group</taxon>
        <taxon>Rhizobium</taxon>
    </lineage>
</organism>
<name>A0AAF1K9K8_9HYPH</name>
<dbReference type="RefSeq" id="WP_161959275.1">
    <property type="nucleotide sequence ID" value="NZ_CP117255.1"/>
</dbReference>
<feature type="domain" description="Glycosyltransferase subfamily 4-like N-terminal" evidence="3">
    <location>
        <begin position="28"/>
        <end position="189"/>
    </location>
</feature>
<keyword evidence="5" id="KW-1185">Reference proteome</keyword>
<proteinExistence type="predicted"/>
<evidence type="ECO:0000259" key="2">
    <source>
        <dbReference type="Pfam" id="PF00534"/>
    </source>
</evidence>
<dbReference type="EC" id="2.4.-.-" evidence="4"/>
<evidence type="ECO:0000259" key="3">
    <source>
        <dbReference type="Pfam" id="PF13439"/>
    </source>
</evidence>
<feature type="domain" description="Glycosyl transferase family 1" evidence="2">
    <location>
        <begin position="204"/>
        <end position="354"/>
    </location>
</feature>
<dbReference type="PANTHER" id="PTHR46401:SF2">
    <property type="entry name" value="GLYCOSYLTRANSFERASE WBBK-RELATED"/>
    <property type="match status" value="1"/>
</dbReference>
<protein>
    <submittedName>
        <fullName evidence="4">Glycosyltransferase</fullName>
        <ecNumber evidence="4">2.4.-.-</ecNumber>
    </submittedName>
</protein>
<gene>
    <name evidence="4" type="ORF">PR017_17400</name>
</gene>